<dbReference type="KEGG" id="sfeu:IM697_22470"/>
<dbReference type="InterPro" id="IPR041664">
    <property type="entry name" value="AAA_16"/>
</dbReference>
<accession>A0A7M2SXJ2</accession>
<keyword evidence="3" id="KW-1185">Reference proteome</keyword>
<dbReference type="SMART" id="SM00382">
    <property type="entry name" value="AAA"/>
    <property type="match status" value="1"/>
</dbReference>
<dbReference type="GO" id="GO:0043531">
    <property type="term" value="F:ADP binding"/>
    <property type="evidence" value="ECO:0007669"/>
    <property type="project" value="InterPro"/>
</dbReference>
<sequence length="451" mass="48694">MPRTSLPTTLADALVTAREAACLTQEDLSERSGVSVRAIRNLETGHTSRPRKQSLLLIAKALGLPPDEIGRLMRRPGAGKHQPPPGLVPAELPAAPRHRLVGRTAHVDSLRAHLSATEQGDTGRPAVVVGPPGVGKTSLVLEAAHGVRDRFPDGQVFVDLHPGASSTPLTPDEIVPRVLRSLGAGPAVDHPEEAAARLRDALNRRRVLVVLDNADSEAQIRPLLVDGSRSAVLVAARRELPALSDQFRRHIGALSDEDALQVLEDLLGTERTDAERSAASSVLRFCGGLPLALHIAGLWLSARPHRSLRDLADRLTNEQDRLRFLHIGDLSLEASVAACYSSLPAPVRAALQRLRTVNGDFGVDDMVTHVTPSRGPAADLLDDLIDRQMVHGVGPAADGRLLYRLHDAVRQYVAYGPVRSWPPDRVADQIWLPRQAVDSGRREAGSVRREA</sequence>
<dbReference type="Pfam" id="PF01381">
    <property type="entry name" value="HTH_3"/>
    <property type="match status" value="1"/>
</dbReference>
<feature type="domain" description="HTH cro/C1-type" evidence="1">
    <location>
        <begin position="14"/>
        <end position="69"/>
    </location>
</feature>
<dbReference type="Gene3D" id="3.40.50.300">
    <property type="entry name" value="P-loop containing nucleotide triphosphate hydrolases"/>
    <property type="match status" value="1"/>
</dbReference>
<dbReference type="InterPro" id="IPR042197">
    <property type="entry name" value="Apaf_helical"/>
</dbReference>
<dbReference type="GO" id="GO:0003677">
    <property type="term" value="F:DNA binding"/>
    <property type="evidence" value="ECO:0007669"/>
    <property type="project" value="InterPro"/>
</dbReference>
<dbReference type="AlphaFoldDB" id="A0A7M2SXJ2"/>
<dbReference type="PANTHER" id="PTHR47691">
    <property type="entry name" value="REGULATOR-RELATED"/>
    <property type="match status" value="1"/>
</dbReference>
<dbReference type="InterPro" id="IPR010982">
    <property type="entry name" value="Lambda_DNA-bd_dom_sf"/>
</dbReference>
<proteinExistence type="predicted"/>
<dbReference type="SUPFAM" id="SSF52540">
    <property type="entry name" value="P-loop containing nucleoside triphosphate hydrolases"/>
    <property type="match status" value="1"/>
</dbReference>
<evidence type="ECO:0000313" key="2">
    <source>
        <dbReference type="EMBL" id="QOV40904.1"/>
    </source>
</evidence>
<dbReference type="Proteomes" id="UP000594205">
    <property type="component" value="Chromosome"/>
</dbReference>
<dbReference type="SUPFAM" id="SSF47413">
    <property type="entry name" value="lambda repressor-like DNA-binding domains"/>
    <property type="match status" value="1"/>
</dbReference>
<protein>
    <submittedName>
        <fullName evidence="2">Helix-turn-helix domain-containing protein</fullName>
    </submittedName>
</protein>
<dbReference type="Gene3D" id="1.10.260.40">
    <property type="entry name" value="lambda repressor-like DNA-binding domains"/>
    <property type="match status" value="1"/>
</dbReference>
<dbReference type="CDD" id="cd00093">
    <property type="entry name" value="HTH_XRE"/>
    <property type="match status" value="1"/>
</dbReference>
<name>A0A7M2SXJ2_9ACTN</name>
<dbReference type="PANTHER" id="PTHR47691:SF3">
    <property type="entry name" value="HTH-TYPE TRANSCRIPTIONAL REGULATOR RV0890C-RELATED"/>
    <property type="match status" value="1"/>
</dbReference>
<dbReference type="PRINTS" id="PR00364">
    <property type="entry name" value="DISEASERSIST"/>
</dbReference>
<dbReference type="InterPro" id="IPR027417">
    <property type="entry name" value="P-loop_NTPase"/>
</dbReference>
<dbReference type="InterPro" id="IPR001387">
    <property type="entry name" value="Cro/C1-type_HTH"/>
</dbReference>
<evidence type="ECO:0000313" key="3">
    <source>
        <dbReference type="Proteomes" id="UP000594205"/>
    </source>
</evidence>
<dbReference type="EMBL" id="CP063373">
    <property type="protein sequence ID" value="QOV40904.1"/>
    <property type="molecule type" value="Genomic_DNA"/>
</dbReference>
<reference evidence="2 3" key="1">
    <citation type="submission" date="2020-10" db="EMBL/GenBank/DDBJ databases">
        <title>Streptomyces ferrugineus complate genome analysis.</title>
        <authorList>
            <person name="Anwar N."/>
        </authorList>
    </citation>
    <scope>NUCLEOTIDE SEQUENCE [LARGE SCALE GENOMIC DNA]</scope>
    <source>
        <strain evidence="2 3">CCTCC AA2014009</strain>
    </source>
</reference>
<organism evidence="2 3">
    <name type="scientific">Streptomyces ferrugineus</name>
    <dbReference type="NCBI Taxonomy" id="1413221"/>
    <lineage>
        <taxon>Bacteria</taxon>
        <taxon>Bacillati</taxon>
        <taxon>Actinomycetota</taxon>
        <taxon>Actinomycetes</taxon>
        <taxon>Kitasatosporales</taxon>
        <taxon>Streptomycetaceae</taxon>
        <taxon>Streptomyces</taxon>
    </lineage>
</organism>
<dbReference type="Gene3D" id="1.10.8.430">
    <property type="entry name" value="Helical domain of apoptotic protease-activating factors"/>
    <property type="match status" value="1"/>
</dbReference>
<dbReference type="PROSITE" id="PS50943">
    <property type="entry name" value="HTH_CROC1"/>
    <property type="match status" value="1"/>
</dbReference>
<dbReference type="Pfam" id="PF13191">
    <property type="entry name" value="AAA_16"/>
    <property type="match status" value="1"/>
</dbReference>
<gene>
    <name evidence="2" type="ORF">IM697_22470</name>
</gene>
<dbReference type="InterPro" id="IPR003593">
    <property type="entry name" value="AAA+_ATPase"/>
</dbReference>
<evidence type="ECO:0000259" key="1">
    <source>
        <dbReference type="PROSITE" id="PS50943"/>
    </source>
</evidence>
<dbReference type="SMART" id="SM00530">
    <property type="entry name" value="HTH_XRE"/>
    <property type="match status" value="1"/>
</dbReference>